<dbReference type="Proteomes" id="UP000243753">
    <property type="component" value="Chromosome"/>
</dbReference>
<accession>A0AAD0EB19</accession>
<reference evidence="2" key="1">
    <citation type="submission" date="2017-06" db="EMBL/GenBank/DDBJ databases">
        <title>Capnocytophaga spp. assemblies.</title>
        <authorList>
            <person name="Gulvik C.A."/>
        </authorList>
    </citation>
    <scope>NUCLEOTIDE SEQUENCE [LARGE SCALE GENOMIC DNA]</scope>
    <source>
        <strain evidence="2">H3936</strain>
    </source>
</reference>
<dbReference type="EMBL" id="CP022389">
    <property type="protein sequence ID" value="ATA94658.1"/>
    <property type="molecule type" value="Genomic_DNA"/>
</dbReference>
<evidence type="ECO:0000313" key="2">
    <source>
        <dbReference type="Proteomes" id="UP000243753"/>
    </source>
</evidence>
<gene>
    <name evidence="1" type="ORF">CGC54_10110</name>
</gene>
<sequence>MRSITIFKDGTKALPFRFDFQVENWMMAKILSEHFFFRNECFPKKLNKKSAEEIIRSRLYFYGMMGQINDPEFFKADIYSRDKYNVLLEEAGKYVDKKYPELNNDKTEQV</sequence>
<dbReference type="AlphaFoldDB" id="A0AAD0EB19"/>
<proteinExistence type="predicted"/>
<dbReference type="RefSeq" id="WP_095920060.1">
    <property type="nucleotide sequence ID" value="NZ_CP022389.1"/>
</dbReference>
<organism evidence="1 2">
    <name type="scientific">Capnocytophaga canimorsus</name>
    <dbReference type="NCBI Taxonomy" id="28188"/>
    <lineage>
        <taxon>Bacteria</taxon>
        <taxon>Pseudomonadati</taxon>
        <taxon>Bacteroidota</taxon>
        <taxon>Flavobacteriia</taxon>
        <taxon>Flavobacteriales</taxon>
        <taxon>Flavobacteriaceae</taxon>
        <taxon>Capnocytophaga</taxon>
    </lineage>
</organism>
<name>A0AAD0EB19_9FLAO</name>
<evidence type="ECO:0000313" key="1">
    <source>
        <dbReference type="EMBL" id="ATA94658.1"/>
    </source>
</evidence>
<protein>
    <submittedName>
        <fullName evidence="1">Uncharacterized protein</fullName>
    </submittedName>
</protein>